<feature type="domain" description="HTH arsR-type" evidence="2">
    <location>
        <begin position="1"/>
        <end position="62"/>
    </location>
</feature>
<dbReference type="Proteomes" id="UP001597282">
    <property type="component" value="Unassembled WGS sequence"/>
</dbReference>
<sequence length="62" mass="6994">MGTVQLFKALADPTRMKIAYALVQEEELCVCNVANIISSTLATASHHLRLLRKLIYSMARCW</sequence>
<comment type="caution">
    <text evidence="3">The sequence shown here is derived from an EMBL/GenBank/DDBJ whole genome shotgun (WGS) entry which is preliminary data.</text>
</comment>
<name>A0ABW4C9G4_9BACL</name>
<evidence type="ECO:0000313" key="3">
    <source>
        <dbReference type="EMBL" id="MFD1427390.1"/>
    </source>
</evidence>
<keyword evidence="1" id="KW-0238">DNA-binding</keyword>
<dbReference type="InterPro" id="IPR036388">
    <property type="entry name" value="WH-like_DNA-bd_sf"/>
</dbReference>
<dbReference type="InterPro" id="IPR011991">
    <property type="entry name" value="ArsR-like_HTH"/>
</dbReference>
<accession>A0ABW4C9G4</accession>
<organism evidence="3 4">
    <name type="scientific">Kroppenstedtia sanguinis</name>
    <dbReference type="NCBI Taxonomy" id="1380684"/>
    <lineage>
        <taxon>Bacteria</taxon>
        <taxon>Bacillati</taxon>
        <taxon>Bacillota</taxon>
        <taxon>Bacilli</taxon>
        <taxon>Bacillales</taxon>
        <taxon>Thermoactinomycetaceae</taxon>
        <taxon>Kroppenstedtia</taxon>
    </lineage>
</organism>
<evidence type="ECO:0000256" key="1">
    <source>
        <dbReference type="ARBA" id="ARBA00023125"/>
    </source>
</evidence>
<dbReference type="InterPro" id="IPR001845">
    <property type="entry name" value="HTH_ArsR_DNA-bd_dom"/>
</dbReference>
<keyword evidence="4" id="KW-1185">Reference proteome</keyword>
<dbReference type="Pfam" id="PF01022">
    <property type="entry name" value="HTH_5"/>
    <property type="match status" value="1"/>
</dbReference>
<dbReference type="PRINTS" id="PR00778">
    <property type="entry name" value="HTHARSR"/>
</dbReference>
<dbReference type="InterPro" id="IPR036390">
    <property type="entry name" value="WH_DNA-bd_sf"/>
</dbReference>
<dbReference type="EMBL" id="JBHTNU010000009">
    <property type="protein sequence ID" value="MFD1427390.1"/>
    <property type="molecule type" value="Genomic_DNA"/>
</dbReference>
<dbReference type="NCBIfam" id="NF033788">
    <property type="entry name" value="HTH_metalloreg"/>
    <property type="match status" value="1"/>
</dbReference>
<gene>
    <name evidence="3" type="ORF">ACFQ4Y_10685</name>
</gene>
<dbReference type="PROSITE" id="PS50987">
    <property type="entry name" value="HTH_ARSR_2"/>
    <property type="match status" value="1"/>
</dbReference>
<dbReference type="SUPFAM" id="SSF46785">
    <property type="entry name" value="Winged helix' DNA-binding domain"/>
    <property type="match status" value="1"/>
</dbReference>
<dbReference type="SMART" id="SM00418">
    <property type="entry name" value="HTH_ARSR"/>
    <property type="match status" value="1"/>
</dbReference>
<evidence type="ECO:0000313" key="4">
    <source>
        <dbReference type="Proteomes" id="UP001597282"/>
    </source>
</evidence>
<dbReference type="Gene3D" id="1.10.10.10">
    <property type="entry name" value="Winged helix-like DNA-binding domain superfamily/Winged helix DNA-binding domain"/>
    <property type="match status" value="1"/>
</dbReference>
<evidence type="ECO:0000259" key="2">
    <source>
        <dbReference type="PROSITE" id="PS50987"/>
    </source>
</evidence>
<reference evidence="4" key="1">
    <citation type="journal article" date="2019" name="Int. J. Syst. Evol. Microbiol.">
        <title>The Global Catalogue of Microorganisms (GCM) 10K type strain sequencing project: providing services to taxonomists for standard genome sequencing and annotation.</title>
        <authorList>
            <consortium name="The Broad Institute Genomics Platform"/>
            <consortium name="The Broad Institute Genome Sequencing Center for Infectious Disease"/>
            <person name="Wu L."/>
            <person name="Ma J."/>
        </authorList>
    </citation>
    <scope>NUCLEOTIDE SEQUENCE [LARGE SCALE GENOMIC DNA]</scope>
    <source>
        <strain evidence="4">S1</strain>
    </source>
</reference>
<dbReference type="CDD" id="cd00090">
    <property type="entry name" value="HTH_ARSR"/>
    <property type="match status" value="1"/>
</dbReference>
<proteinExistence type="predicted"/>
<protein>
    <submittedName>
        <fullName evidence="3">ArsR/SmtB family transcription factor</fullName>
    </submittedName>
</protein>